<comment type="subcellular location">
    <subcellularLocation>
        <location evidence="1">Cytoplasm</location>
    </subcellularLocation>
</comment>
<comment type="caution">
    <text evidence="12">The sequence shown here is derived from an EMBL/GenBank/DDBJ whole genome shotgun (WGS) entry which is preliminary data.</text>
</comment>
<dbReference type="SUPFAM" id="SSF52172">
    <property type="entry name" value="CheY-like"/>
    <property type="match status" value="1"/>
</dbReference>
<evidence type="ECO:0000256" key="3">
    <source>
        <dbReference type="ARBA" id="ARBA00022553"/>
    </source>
</evidence>
<keyword evidence="7" id="KW-0804">Transcription</keyword>
<evidence type="ECO:0000313" key="13">
    <source>
        <dbReference type="Proteomes" id="UP000216311"/>
    </source>
</evidence>
<dbReference type="CDD" id="cd00383">
    <property type="entry name" value="trans_reg_C"/>
    <property type="match status" value="1"/>
</dbReference>
<keyword evidence="5" id="KW-0805">Transcription regulation</keyword>
<keyword evidence="6 9" id="KW-0238">DNA-binding</keyword>
<dbReference type="SMART" id="SM00862">
    <property type="entry name" value="Trans_reg_C"/>
    <property type="match status" value="1"/>
</dbReference>
<keyword evidence="4" id="KW-0902">Two-component regulatory system</keyword>
<evidence type="ECO:0000256" key="5">
    <source>
        <dbReference type="ARBA" id="ARBA00023015"/>
    </source>
</evidence>
<feature type="domain" description="Response regulatory" evidence="10">
    <location>
        <begin position="6"/>
        <end position="119"/>
    </location>
</feature>
<evidence type="ECO:0000256" key="9">
    <source>
        <dbReference type="PROSITE-ProRule" id="PRU01091"/>
    </source>
</evidence>
<dbReference type="GO" id="GO:0005829">
    <property type="term" value="C:cytosol"/>
    <property type="evidence" value="ECO:0007669"/>
    <property type="project" value="TreeGrafter"/>
</dbReference>
<evidence type="ECO:0000256" key="7">
    <source>
        <dbReference type="ARBA" id="ARBA00023163"/>
    </source>
</evidence>
<accession>A0A255GY87</accession>
<dbReference type="GO" id="GO:0000987">
    <property type="term" value="F:cis-regulatory region sequence-specific DNA binding"/>
    <property type="evidence" value="ECO:0007669"/>
    <property type="project" value="UniProtKB-ARBA"/>
</dbReference>
<evidence type="ECO:0000313" key="12">
    <source>
        <dbReference type="EMBL" id="OYO18584.1"/>
    </source>
</evidence>
<dbReference type="SMART" id="SM00448">
    <property type="entry name" value="REC"/>
    <property type="match status" value="1"/>
</dbReference>
<dbReference type="Gene3D" id="1.10.10.10">
    <property type="entry name" value="Winged helix-like DNA-binding domain superfamily/Winged helix DNA-binding domain"/>
    <property type="match status" value="1"/>
</dbReference>
<dbReference type="InterPro" id="IPR001867">
    <property type="entry name" value="OmpR/PhoB-type_DNA-bd"/>
</dbReference>
<dbReference type="InterPro" id="IPR001789">
    <property type="entry name" value="Sig_transdc_resp-reg_receiver"/>
</dbReference>
<dbReference type="Pfam" id="PF00486">
    <property type="entry name" value="Trans_reg_C"/>
    <property type="match status" value="1"/>
</dbReference>
<dbReference type="Gene3D" id="6.10.250.690">
    <property type="match status" value="1"/>
</dbReference>
<reference evidence="12 13" key="1">
    <citation type="submission" date="2017-07" db="EMBL/GenBank/DDBJ databases">
        <title>Draft whole genome sequences of clinical Proprionibacteriaceae strains.</title>
        <authorList>
            <person name="Bernier A.-M."/>
            <person name="Bernard K."/>
            <person name="Domingo M.-C."/>
        </authorList>
    </citation>
    <scope>NUCLEOTIDE SEQUENCE [LARGE SCALE GENOMIC DNA]</scope>
    <source>
        <strain evidence="12 13">NML 130396</strain>
    </source>
</reference>
<dbReference type="RefSeq" id="WP_094364818.1">
    <property type="nucleotide sequence ID" value="NZ_NMVQ01000043.1"/>
</dbReference>
<evidence type="ECO:0000259" key="11">
    <source>
        <dbReference type="PROSITE" id="PS51755"/>
    </source>
</evidence>
<keyword evidence="2" id="KW-0963">Cytoplasm</keyword>
<feature type="modified residue" description="4-aspartylphosphate" evidence="8">
    <location>
        <position position="55"/>
    </location>
</feature>
<evidence type="ECO:0000259" key="10">
    <source>
        <dbReference type="PROSITE" id="PS50110"/>
    </source>
</evidence>
<dbReference type="InterPro" id="IPR036388">
    <property type="entry name" value="WH-like_DNA-bd_sf"/>
</dbReference>
<dbReference type="Gene3D" id="3.40.50.2300">
    <property type="match status" value="1"/>
</dbReference>
<proteinExistence type="predicted"/>
<dbReference type="AlphaFoldDB" id="A0A255GY87"/>
<protein>
    <submittedName>
        <fullName evidence="12">DNA-binding response regulator</fullName>
    </submittedName>
</protein>
<feature type="DNA-binding region" description="OmpR/PhoB-type" evidence="9">
    <location>
        <begin position="130"/>
        <end position="229"/>
    </location>
</feature>
<dbReference type="EMBL" id="NMVQ01000043">
    <property type="protein sequence ID" value="OYO18584.1"/>
    <property type="molecule type" value="Genomic_DNA"/>
</dbReference>
<evidence type="ECO:0000256" key="2">
    <source>
        <dbReference type="ARBA" id="ARBA00022490"/>
    </source>
</evidence>
<feature type="domain" description="OmpR/PhoB-type" evidence="11">
    <location>
        <begin position="130"/>
        <end position="229"/>
    </location>
</feature>
<dbReference type="PANTHER" id="PTHR48111:SF50">
    <property type="entry name" value="KDP OPERON TRANSCRIPTIONAL REGULATORY PROTEIN KDPE"/>
    <property type="match status" value="1"/>
</dbReference>
<evidence type="ECO:0000256" key="6">
    <source>
        <dbReference type="ARBA" id="ARBA00023125"/>
    </source>
</evidence>
<evidence type="ECO:0000256" key="1">
    <source>
        <dbReference type="ARBA" id="ARBA00004496"/>
    </source>
</evidence>
<evidence type="ECO:0000256" key="8">
    <source>
        <dbReference type="PROSITE-ProRule" id="PRU00169"/>
    </source>
</evidence>
<sequence length="235" mass="25378">MTDRPTILVVDDEPSLVKAVEINLHARGFATISAASAAGALRASSERHVDLVLLDLGLPDADGLDVIAGIRGWSQVPIIVLSARHTSDDKVEALDAGADDYVTKPFAMNELLARIRAGLRRAVATGGDEARVVTAGPIAIDRSRAEVTVDGVAVRLTPTEWRILDLLARNAGALVSQIQILNDVWGPGHERETQYLRVYLATLRRKLEPDPSHPAYLITEPGLGYRLIADSQSRI</sequence>
<dbReference type="FunFam" id="3.40.50.2300:FF:000021">
    <property type="entry name" value="Two-component system response regulator KdpE"/>
    <property type="match status" value="1"/>
</dbReference>
<dbReference type="GO" id="GO:0032993">
    <property type="term" value="C:protein-DNA complex"/>
    <property type="evidence" value="ECO:0007669"/>
    <property type="project" value="TreeGrafter"/>
</dbReference>
<dbReference type="PROSITE" id="PS51755">
    <property type="entry name" value="OMPR_PHOB"/>
    <property type="match status" value="1"/>
</dbReference>
<dbReference type="PANTHER" id="PTHR48111">
    <property type="entry name" value="REGULATOR OF RPOS"/>
    <property type="match status" value="1"/>
</dbReference>
<dbReference type="Pfam" id="PF00072">
    <property type="entry name" value="Response_reg"/>
    <property type="match status" value="1"/>
</dbReference>
<keyword evidence="13" id="KW-1185">Reference proteome</keyword>
<organism evidence="12 13">
    <name type="scientific">Enemella dayhoffiae</name>
    <dbReference type="NCBI Taxonomy" id="2016507"/>
    <lineage>
        <taxon>Bacteria</taxon>
        <taxon>Bacillati</taxon>
        <taxon>Actinomycetota</taxon>
        <taxon>Actinomycetes</taxon>
        <taxon>Propionibacteriales</taxon>
        <taxon>Propionibacteriaceae</taxon>
        <taxon>Enemella</taxon>
    </lineage>
</organism>
<dbReference type="GO" id="GO:0042802">
    <property type="term" value="F:identical protein binding"/>
    <property type="evidence" value="ECO:0007669"/>
    <property type="project" value="UniProtKB-ARBA"/>
</dbReference>
<dbReference type="OrthoDB" id="5511894at2"/>
<dbReference type="Proteomes" id="UP000216311">
    <property type="component" value="Unassembled WGS sequence"/>
</dbReference>
<gene>
    <name evidence="12" type="ORF">CGZ93_14225</name>
</gene>
<dbReference type="InterPro" id="IPR011006">
    <property type="entry name" value="CheY-like_superfamily"/>
</dbReference>
<keyword evidence="3 8" id="KW-0597">Phosphoprotein</keyword>
<name>A0A255GY87_9ACTN</name>
<dbReference type="GO" id="GO:0045893">
    <property type="term" value="P:positive regulation of DNA-templated transcription"/>
    <property type="evidence" value="ECO:0007669"/>
    <property type="project" value="UniProtKB-ARBA"/>
</dbReference>
<dbReference type="InterPro" id="IPR039420">
    <property type="entry name" value="WalR-like"/>
</dbReference>
<dbReference type="GO" id="GO:0000156">
    <property type="term" value="F:phosphorelay response regulator activity"/>
    <property type="evidence" value="ECO:0007669"/>
    <property type="project" value="TreeGrafter"/>
</dbReference>
<dbReference type="PROSITE" id="PS50110">
    <property type="entry name" value="RESPONSE_REGULATORY"/>
    <property type="match status" value="1"/>
</dbReference>
<evidence type="ECO:0000256" key="4">
    <source>
        <dbReference type="ARBA" id="ARBA00023012"/>
    </source>
</evidence>